<dbReference type="RefSeq" id="WP_353930989.1">
    <property type="nucleotide sequence ID" value="NZ_CP150886.1"/>
</dbReference>
<accession>A0ABZ2UUN5</accession>
<name>A0ABZ2UUN5_9CYAN</name>
<gene>
    <name evidence="1" type="ORF">WJM97_22475</name>
</gene>
<keyword evidence="2" id="KW-1185">Reference proteome</keyword>
<reference evidence="1 2" key="1">
    <citation type="submission" date="2024-04" db="EMBL/GenBank/DDBJ databases">
        <title>Okeanomitos corallinicola gen. &amp; sp. nov. (Nostocales, Cyanobacteria), a new toxic marine heterocyst-forming cyanobacterium from a coral reef.</title>
        <authorList>
            <person name="Li H."/>
            <person name="Li R."/>
            <person name="Kang J."/>
            <person name="Hii K.S."/>
            <person name="Mohamed H.F."/>
            <person name="Xu X."/>
            <person name="Luo Z."/>
        </authorList>
    </citation>
    <scope>NUCLEOTIDE SEQUENCE [LARGE SCALE GENOMIC DNA]</scope>
    <source>
        <strain evidence="1 2">TIOX110</strain>
    </source>
</reference>
<organism evidence="1 2">
    <name type="scientific">Okeanomitos corallinicola TIOX110</name>
    <dbReference type="NCBI Taxonomy" id="3133117"/>
    <lineage>
        <taxon>Bacteria</taxon>
        <taxon>Bacillati</taxon>
        <taxon>Cyanobacteriota</taxon>
        <taxon>Cyanophyceae</taxon>
        <taxon>Nostocales</taxon>
        <taxon>Aphanizomenonaceae</taxon>
        <taxon>Okeanomitos</taxon>
    </lineage>
</organism>
<dbReference type="Proteomes" id="UP001483337">
    <property type="component" value="Chromosome"/>
</dbReference>
<proteinExistence type="predicted"/>
<protein>
    <submittedName>
        <fullName evidence="1">Uncharacterized protein</fullName>
    </submittedName>
</protein>
<sequence length="116" mass="13731">MTDIYELMKRIKSRPGMYLGKPYITRFKAFLDGYIGARKDLGFPLPEQEETFNQFQKWIQSKYKITSSQSWADIILFYSVDESDALNKFFDLFEKFINQENESDVFSHETEKISGI</sequence>
<evidence type="ECO:0000313" key="2">
    <source>
        <dbReference type="Proteomes" id="UP001483337"/>
    </source>
</evidence>
<evidence type="ECO:0000313" key="1">
    <source>
        <dbReference type="EMBL" id="WZB88080.1"/>
    </source>
</evidence>
<dbReference type="EMBL" id="CP150886">
    <property type="protein sequence ID" value="WZB88080.1"/>
    <property type="molecule type" value="Genomic_DNA"/>
</dbReference>